<dbReference type="CDD" id="cd21037">
    <property type="entry name" value="MLKL_NTD"/>
    <property type="match status" value="1"/>
</dbReference>
<sequence>MQILEGSIAALELAVLAATGLPFPGLSVVLDSALRIAKKAKEIEETRDDCRALAERAASRMMAIYQQLKNVNGETAAKEHVTMFLGNLLDIESLMARRLRIGKRERILLALKCGKIAKEVKTLTAKLEESYRNFMIQSALSIDQSMNTLMSGNIRIMQHIDDSARVGDAVLGETRVIRTDISDLAHRVGGNVTFDGDFRIFARENIALLEPIVDLHKPWDTTITQRRDENTLVQASPRPRTGRVSRYRGVVEAAGDLTGMKVVVHVYPDQDEQQFVETLKLARRTFHPSILSVMGYSRRGSLGQAAYIVTEGMATYPYHSQRPIFNVCLRG</sequence>
<organism evidence="1 2">
    <name type="scientific">Trametes versicolor (strain FP-101664)</name>
    <name type="common">White-rot fungus</name>
    <name type="synonym">Coriolus versicolor</name>
    <dbReference type="NCBI Taxonomy" id="717944"/>
    <lineage>
        <taxon>Eukaryota</taxon>
        <taxon>Fungi</taxon>
        <taxon>Dikarya</taxon>
        <taxon>Basidiomycota</taxon>
        <taxon>Agaricomycotina</taxon>
        <taxon>Agaricomycetes</taxon>
        <taxon>Polyporales</taxon>
        <taxon>Polyporaceae</taxon>
        <taxon>Trametes</taxon>
    </lineage>
</organism>
<name>R7SA53_TRAVS</name>
<dbReference type="OrthoDB" id="2746911at2759"/>
<dbReference type="KEGG" id="tvs:TRAVEDRAFT_54268"/>
<keyword evidence="2" id="KW-1185">Reference proteome</keyword>
<evidence type="ECO:0000313" key="2">
    <source>
        <dbReference type="Proteomes" id="UP000054317"/>
    </source>
</evidence>
<protein>
    <submittedName>
        <fullName evidence="1">Uncharacterized protein</fullName>
    </submittedName>
</protein>
<dbReference type="EMBL" id="JH711798">
    <property type="protein sequence ID" value="EIW51844.1"/>
    <property type="molecule type" value="Genomic_DNA"/>
</dbReference>
<reference evidence="2" key="1">
    <citation type="journal article" date="2012" name="Science">
        <title>The Paleozoic origin of enzymatic lignin decomposition reconstructed from 31 fungal genomes.</title>
        <authorList>
            <person name="Floudas D."/>
            <person name="Binder M."/>
            <person name="Riley R."/>
            <person name="Barry K."/>
            <person name="Blanchette R.A."/>
            <person name="Henrissat B."/>
            <person name="Martinez A.T."/>
            <person name="Otillar R."/>
            <person name="Spatafora J.W."/>
            <person name="Yadav J.S."/>
            <person name="Aerts A."/>
            <person name="Benoit I."/>
            <person name="Boyd A."/>
            <person name="Carlson A."/>
            <person name="Copeland A."/>
            <person name="Coutinho P.M."/>
            <person name="de Vries R.P."/>
            <person name="Ferreira P."/>
            <person name="Findley K."/>
            <person name="Foster B."/>
            <person name="Gaskell J."/>
            <person name="Glotzer D."/>
            <person name="Gorecki P."/>
            <person name="Heitman J."/>
            <person name="Hesse C."/>
            <person name="Hori C."/>
            <person name="Igarashi K."/>
            <person name="Jurgens J.A."/>
            <person name="Kallen N."/>
            <person name="Kersten P."/>
            <person name="Kohler A."/>
            <person name="Kuees U."/>
            <person name="Kumar T.K.A."/>
            <person name="Kuo A."/>
            <person name="LaButti K."/>
            <person name="Larrondo L.F."/>
            <person name="Lindquist E."/>
            <person name="Ling A."/>
            <person name="Lombard V."/>
            <person name="Lucas S."/>
            <person name="Lundell T."/>
            <person name="Martin R."/>
            <person name="McLaughlin D.J."/>
            <person name="Morgenstern I."/>
            <person name="Morin E."/>
            <person name="Murat C."/>
            <person name="Nagy L.G."/>
            <person name="Nolan M."/>
            <person name="Ohm R.A."/>
            <person name="Patyshakuliyeva A."/>
            <person name="Rokas A."/>
            <person name="Ruiz-Duenas F.J."/>
            <person name="Sabat G."/>
            <person name="Salamov A."/>
            <person name="Samejima M."/>
            <person name="Schmutz J."/>
            <person name="Slot J.C."/>
            <person name="St John F."/>
            <person name="Stenlid J."/>
            <person name="Sun H."/>
            <person name="Sun S."/>
            <person name="Syed K."/>
            <person name="Tsang A."/>
            <person name="Wiebenga A."/>
            <person name="Young D."/>
            <person name="Pisabarro A."/>
            <person name="Eastwood D.C."/>
            <person name="Martin F."/>
            <person name="Cullen D."/>
            <person name="Grigoriev I.V."/>
            <person name="Hibbett D.S."/>
        </authorList>
    </citation>
    <scope>NUCLEOTIDE SEQUENCE [LARGE SCALE GENOMIC DNA]</scope>
    <source>
        <strain evidence="2">FP-101664</strain>
    </source>
</reference>
<dbReference type="InterPro" id="IPR059179">
    <property type="entry name" value="MLKL-like_MCAfunc"/>
</dbReference>
<dbReference type="RefSeq" id="XP_008045383.1">
    <property type="nucleotide sequence ID" value="XM_008047192.1"/>
</dbReference>
<dbReference type="AlphaFoldDB" id="R7SA53"/>
<accession>R7SA53</accession>
<proteinExistence type="predicted"/>
<dbReference type="GeneID" id="19417349"/>
<dbReference type="Proteomes" id="UP000054317">
    <property type="component" value="Unassembled WGS sequence"/>
</dbReference>
<gene>
    <name evidence="1" type="ORF">TRAVEDRAFT_54268</name>
</gene>
<evidence type="ECO:0000313" key="1">
    <source>
        <dbReference type="EMBL" id="EIW51844.1"/>
    </source>
</evidence>